<feature type="chain" id="PRO_5022894234" evidence="2">
    <location>
        <begin position="25"/>
        <end position="88"/>
    </location>
</feature>
<gene>
    <name evidence="3" type="ORF">PGT21_020974</name>
</gene>
<evidence type="ECO:0000313" key="4">
    <source>
        <dbReference type="Proteomes" id="UP000324748"/>
    </source>
</evidence>
<dbReference type="AlphaFoldDB" id="A0A5B0NQ35"/>
<keyword evidence="2" id="KW-0732">Signal</keyword>
<evidence type="ECO:0000256" key="2">
    <source>
        <dbReference type="SAM" id="SignalP"/>
    </source>
</evidence>
<evidence type="ECO:0000313" key="3">
    <source>
        <dbReference type="EMBL" id="KAA1091023.1"/>
    </source>
</evidence>
<dbReference type="Proteomes" id="UP000324748">
    <property type="component" value="Unassembled WGS sequence"/>
</dbReference>
<keyword evidence="4" id="KW-1185">Reference proteome</keyword>
<feature type="region of interest" description="Disordered" evidence="1">
    <location>
        <begin position="22"/>
        <end position="88"/>
    </location>
</feature>
<evidence type="ECO:0000256" key="1">
    <source>
        <dbReference type="SAM" id="MobiDB-lite"/>
    </source>
</evidence>
<organism evidence="3 4">
    <name type="scientific">Puccinia graminis f. sp. tritici</name>
    <dbReference type="NCBI Taxonomy" id="56615"/>
    <lineage>
        <taxon>Eukaryota</taxon>
        <taxon>Fungi</taxon>
        <taxon>Dikarya</taxon>
        <taxon>Basidiomycota</taxon>
        <taxon>Pucciniomycotina</taxon>
        <taxon>Pucciniomycetes</taxon>
        <taxon>Pucciniales</taxon>
        <taxon>Pucciniaceae</taxon>
        <taxon>Puccinia</taxon>
    </lineage>
</organism>
<proteinExistence type="predicted"/>
<feature type="signal peptide" evidence="2">
    <location>
        <begin position="1"/>
        <end position="24"/>
    </location>
</feature>
<protein>
    <submittedName>
        <fullName evidence="3">Uncharacterized protein</fullName>
    </submittedName>
</protein>
<reference evidence="3 4" key="1">
    <citation type="submission" date="2019-05" db="EMBL/GenBank/DDBJ databases">
        <title>Emergence of the Ug99 lineage of the wheat stem rust pathogen through somatic hybridization.</title>
        <authorList>
            <person name="Li F."/>
            <person name="Upadhyaya N.M."/>
            <person name="Sperschneider J."/>
            <person name="Matny O."/>
            <person name="Nguyen-Phuc H."/>
            <person name="Mago R."/>
            <person name="Raley C."/>
            <person name="Miller M.E."/>
            <person name="Silverstein K.A.T."/>
            <person name="Henningsen E."/>
            <person name="Hirsch C.D."/>
            <person name="Visser B."/>
            <person name="Pretorius Z.A."/>
            <person name="Steffenson B.J."/>
            <person name="Schwessinger B."/>
            <person name="Dodds P.N."/>
            <person name="Figueroa M."/>
        </authorList>
    </citation>
    <scope>NUCLEOTIDE SEQUENCE [LARGE SCALE GENOMIC DNA]</scope>
    <source>
        <strain evidence="3">21-0</strain>
    </source>
</reference>
<accession>A0A5B0NQ35</accession>
<name>A0A5B0NQ35_PUCGR</name>
<sequence>MSILFYFCFAYCTVINSSPTLSSARYSEDQERAGPTIHLPTEIPEEIHEKHNPFPLGNIKMSSSKLPTGDEEDEKSISSVDEPSEQNK</sequence>
<dbReference type="EMBL" id="VSWC01000092">
    <property type="protein sequence ID" value="KAA1091023.1"/>
    <property type="molecule type" value="Genomic_DNA"/>
</dbReference>
<comment type="caution">
    <text evidence="3">The sequence shown here is derived from an EMBL/GenBank/DDBJ whole genome shotgun (WGS) entry which is preliminary data.</text>
</comment>